<sequence>MDLPPPAVVWLRDCRRAQNSSPAGAHSGQTMGVRHTLHSDRAGIGLSPARSIRWKVLLQLHSTVLTSAADQELVQFRLLGDWTREL</sequence>
<evidence type="ECO:0000313" key="1">
    <source>
        <dbReference type="EMBL" id="CAL1608492.1"/>
    </source>
</evidence>
<accession>A0AAV2M561</accession>
<reference evidence="1 2" key="1">
    <citation type="submission" date="2024-04" db="EMBL/GenBank/DDBJ databases">
        <authorList>
            <person name="Waldvogel A.-M."/>
            <person name="Schoenle A."/>
        </authorList>
    </citation>
    <scope>NUCLEOTIDE SEQUENCE [LARGE SCALE GENOMIC DNA]</scope>
</reference>
<gene>
    <name evidence="1" type="ORF">KC01_LOCUS35415</name>
</gene>
<name>A0AAV2M561_KNICA</name>
<organism evidence="1 2">
    <name type="scientific">Knipowitschia caucasica</name>
    <name type="common">Caucasian dwarf goby</name>
    <name type="synonym">Pomatoschistus caucasicus</name>
    <dbReference type="NCBI Taxonomy" id="637954"/>
    <lineage>
        <taxon>Eukaryota</taxon>
        <taxon>Metazoa</taxon>
        <taxon>Chordata</taxon>
        <taxon>Craniata</taxon>
        <taxon>Vertebrata</taxon>
        <taxon>Euteleostomi</taxon>
        <taxon>Actinopterygii</taxon>
        <taxon>Neopterygii</taxon>
        <taxon>Teleostei</taxon>
        <taxon>Neoteleostei</taxon>
        <taxon>Acanthomorphata</taxon>
        <taxon>Gobiaria</taxon>
        <taxon>Gobiiformes</taxon>
        <taxon>Gobioidei</taxon>
        <taxon>Gobiidae</taxon>
        <taxon>Gobiinae</taxon>
        <taxon>Knipowitschia</taxon>
    </lineage>
</organism>
<evidence type="ECO:0000313" key="2">
    <source>
        <dbReference type="Proteomes" id="UP001497482"/>
    </source>
</evidence>
<protein>
    <submittedName>
        <fullName evidence="1">Uncharacterized protein</fullName>
    </submittedName>
</protein>
<dbReference type="AlphaFoldDB" id="A0AAV2M561"/>
<dbReference type="EMBL" id="OZ035828">
    <property type="protein sequence ID" value="CAL1608492.1"/>
    <property type="molecule type" value="Genomic_DNA"/>
</dbReference>
<keyword evidence="2" id="KW-1185">Reference proteome</keyword>
<dbReference type="Proteomes" id="UP001497482">
    <property type="component" value="Chromosome 6"/>
</dbReference>
<proteinExistence type="predicted"/>